<dbReference type="InterPro" id="IPR022205">
    <property type="entry name" value="DUF3732"/>
</dbReference>
<evidence type="ECO:0000256" key="1">
    <source>
        <dbReference type="SAM" id="Coils"/>
    </source>
</evidence>
<sequence length="606" mass="68618">MSFQIANVLIWQKNGKLRNLKFDNNAVNVITGDSGKGKSSILYLIDYCLMASSAKGISKENIDKKSEWYGVRLYTKEGLVTICRPAAHKGDTSSAYFSGSGEIPENPVNNMSQKNIKSLIDKELGLNSDLKVPYGGITIKAGSKISFRSFVPFCYQDQTALVSPDYLYIRPADQKLVERIERVFRMAIGVVDAKGAIVSERLEKLKTQKESLERRIDSIAGKRLEFEEDIIALKEEAEELGLFNSKIDDPVESLELLKAIAEKPIESFISLNDEIAALENEKFKLSNKLRRYASFNEEYKSYQKHLKEGDESLASINFLLDNYKELLPGTNTNKLLLELEKSLIAVQTSWKQNETSLLFVDIREKSKQLQNELSQIDSKISSLKINSRSVATPEKIYKYQGHLDAKLSIYSDKTTPVDYSDKLGKLDSQIIELEGSVSDIESRKEFIFGQLNRLINGHLDNLQLKGYENSQAVFIEKQKAINLILDEGRSVEKMEDIGSASNYLYVHLAYFMAIHEIAKRNSVSWMPSFLVLDQVSTPYSGETKDDRASLDTALIEINRFVNTMNGLGGFQIILMEHIPETHWKELKLENFKLVDRELVGDYGLIN</sequence>
<evidence type="ECO:0000313" key="2">
    <source>
        <dbReference type="EMBL" id="MDO6578371.1"/>
    </source>
</evidence>
<name>A0AAW7Z6M5_9ALTE</name>
<keyword evidence="1" id="KW-0175">Coiled coil</keyword>
<accession>A0AAW7Z6M5</accession>
<dbReference type="AlphaFoldDB" id="A0AAW7Z6M5"/>
<dbReference type="Proteomes" id="UP001170717">
    <property type="component" value="Unassembled WGS sequence"/>
</dbReference>
<dbReference type="Pfam" id="PF12532">
    <property type="entry name" value="DUF3732"/>
    <property type="match status" value="1"/>
</dbReference>
<feature type="coiled-coil region" evidence="1">
    <location>
        <begin position="195"/>
        <end position="229"/>
    </location>
</feature>
<proteinExistence type="predicted"/>
<gene>
    <name evidence="2" type="ORF">Q4527_13290</name>
</gene>
<dbReference type="EMBL" id="JAUOQI010000009">
    <property type="protein sequence ID" value="MDO6578371.1"/>
    <property type="molecule type" value="Genomic_DNA"/>
</dbReference>
<dbReference type="Gene3D" id="3.40.50.300">
    <property type="entry name" value="P-loop containing nucleotide triphosphate hydrolases"/>
    <property type="match status" value="1"/>
</dbReference>
<evidence type="ECO:0000313" key="3">
    <source>
        <dbReference type="Proteomes" id="UP001170717"/>
    </source>
</evidence>
<reference evidence="2" key="1">
    <citation type="submission" date="2023-07" db="EMBL/GenBank/DDBJ databases">
        <title>Genome content predicts the carbon catabolic preferences of heterotrophic bacteria.</title>
        <authorList>
            <person name="Gralka M."/>
        </authorList>
    </citation>
    <scope>NUCLEOTIDE SEQUENCE</scope>
    <source>
        <strain evidence="2">F2M12</strain>
    </source>
</reference>
<protein>
    <submittedName>
        <fullName evidence="2">DUF3732 domain-containing protein</fullName>
    </submittedName>
</protein>
<dbReference type="InterPro" id="IPR027417">
    <property type="entry name" value="P-loop_NTPase"/>
</dbReference>
<dbReference type="RefSeq" id="WP_082746060.1">
    <property type="nucleotide sequence ID" value="NZ_JAUOQI010000009.1"/>
</dbReference>
<dbReference type="SUPFAM" id="SSF52540">
    <property type="entry name" value="P-loop containing nucleoside triphosphate hydrolases"/>
    <property type="match status" value="1"/>
</dbReference>
<comment type="caution">
    <text evidence="2">The sequence shown here is derived from an EMBL/GenBank/DDBJ whole genome shotgun (WGS) entry which is preliminary data.</text>
</comment>
<organism evidence="2 3">
    <name type="scientific">Alteromonas stellipolaris</name>
    <dbReference type="NCBI Taxonomy" id="233316"/>
    <lineage>
        <taxon>Bacteria</taxon>
        <taxon>Pseudomonadati</taxon>
        <taxon>Pseudomonadota</taxon>
        <taxon>Gammaproteobacteria</taxon>
        <taxon>Alteromonadales</taxon>
        <taxon>Alteromonadaceae</taxon>
        <taxon>Alteromonas/Salinimonas group</taxon>
        <taxon>Alteromonas</taxon>
    </lineage>
</organism>